<dbReference type="Pfam" id="PF08334">
    <property type="entry name" value="T2SSG"/>
    <property type="match status" value="1"/>
</dbReference>
<gene>
    <name evidence="8" type="ORF">KKC1_16290</name>
</gene>
<evidence type="ECO:0000313" key="9">
    <source>
        <dbReference type="Proteomes" id="UP000197032"/>
    </source>
</evidence>
<keyword evidence="3 6" id="KW-0812">Transmembrane</keyword>
<organism evidence="8 9">
    <name type="scientific">Calderihabitans maritimus</name>
    <dbReference type="NCBI Taxonomy" id="1246530"/>
    <lineage>
        <taxon>Bacteria</taxon>
        <taxon>Bacillati</taxon>
        <taxon>Bacillota</taxon>
        <taxon>Clostridia</taxon>
        <taxon>Neomoorellales</taxon>
        <taxon>Calderihabitantaceae</taxon>
        <taxon>Calderihabitans</taxon>
    </lineage>
</organism>
<dbReference type="EMBL" id="BDGJ01000081">
    <property type="protein sequence ID" value="GAW92475.1"/>
    <property type="molecule type" value="Genomic_DNA"/>
</dbReference>
<proteinExistence type="predicted"/>
<evidence type="ECO:0000259" key="7">
    <source>
        <dbReference type="PROSITE" id="PS51841"/>
    </source>
</evidence>
<dbReference type="InterPro" id="IPR000983">
    <property type="entry name" value="Bac_GSPG_pilin"/>
</dbReference>
<evidence type="ECO:0000313" key="8">
    <source>
        <dbReference type="EMBL" id="GAW92475.1"/>
    </source>
</evidence>
<evidence type="ECO:0000256" key="6">
    <source>
        <dbReference type="SAM" id="Phobius"/>
    </source>
</evidence>
<keyword evidence="5 6" id="KW-0472">Membrane</keyword>
<dbReference type="GO" id="GO:0015627">
    <property type="term" value="C:type II protein secretion system complex"/>
    <property type="evidence" value="ECO:0007669"/>
    <property type="project" value="InterPro"/>
</dbReference>
<accession>A0A1Z5HT41</accession>
<evidence type="ECO:0000256" key="3">
    <source>
        <dbReference type="ARBA" id="ARBA00022692"/>
    </source>
</evidence>
<evidence type="ECO:0000256" key="5">
    <source>
        <dbReference type="ARBA" id="ARBA00023136"/>
    </source>
</evidence>
<name>A0A1Z5HT41_9FIRM</name>
<dbReference type="GO" id="GO:0016787">
    <property type="term" value="F:hydrolase activity"/>
    <property type="evidence" value="ECO:0007669"/>
    <property type="project" value="UniProtKB-KW"/>
</dbReference>
<dbReference type="AlphaFoldDB" id="A0A1Z5HT41"/>
<dbReference type="GO" id="GO:0015628">
    <property type="term" value="P:protein secretion by the type II secretion system"/>
    <property type="evidence" value="ECO:0007669"/>
    <property type="project" value="InterPro"/>
</dbReference>
<feature type="transmembrane region" description="Helical" evidence="6">
    <location>
        <begin position="20"/>
        <end position="38"/>
    </location>
</feature>
<dbReference type="InterPro" id="IPR001322">
    <property type="entry name" value="Lamin_tail_dom"/>
</dbReference>
<evidence type="ECO:0000256" key="2">
    <source>
        <dbReference type="ARBA" id="ARBA00022481"/>
    </source>
</evidence>
<dbReference type="OrthoDB" id="1819208at2"/>
<dbReference type="InterPro" id="IPR036415">
    <property type="entry name" value="Lamin_tail_dom_sf"/>
</dbReference>
<dbReference type="RefSeq" id="WP_088553813.1">
    <property type="nucleotide sequence ID" value="NZ_BDGJ01000081.1"/>
</dbReference>
<dbReference type="PANTHER" id="PTHR30093:SF44">
    <property type="entry name" value="TYPE II SECRETION SYSTEM CORE PROTEIN G"/>
    <property type="match status" value="1"/>
</dbReference>
<keyword evidence="9" id="KW-1185">Reference proteome</keyword>
<reference evidence="9" key="1">
    <citation type="journal article" date="2017" name="Appl. Environ. Microbiol.">
        <title>Genomic analysis of Calderihabitans maritimus KKC1, a thermophilic hydrogenogenic carboxydotrophic bacterium isolated from marine sediment.</title>
        <authorList>
            <person name="Omae K."/>
            <person name="Yoneda Y."/>
            <person name="Fukuyama Y."/>
            <person name="Yoshida T."/>
            <person name="Sako Y."/>
        </authorList>
    </citation>
    <scope>NUCLEOTIDE SEQUENCE [LARGE SCALE GENOMIC DNA]</scope>
    <source>
        <strain evidence="9">KKC1</strain>
    </source>
</reference>
<dbReference type="Pfam" id="PF00932">
    <property type="entry name" value="LTD"/>
    <property type="match status" value="1"/>
</dbReference>
<keyword evidence="8" id="KW-0378">Hydrolase</keyword>
<keyword evidence="2" id="KW-0488">Methylation</keyword>
<dbReference type="Gene3D" id="3.30.700.10">
    <property type="entry name" value="Glycoprotein, Type 4 Pilin"/>
    <property type="match status" value="1"/>
</dbReference>
<evidence type="ECO:0000256" key="1">
    <source>
        <dbReference type="ARBA" id="ARBA00004167"/>
    </source>
</evidence>
<dbReference type="SUPFAM" id="SSF74853">
    <property type="entry name" value="Lamin A/C globular tail domain"/>
    <property type="match status" value="1"/>
</dbReference>
<dbReference type="GO" id="GO:0016020">
    <property type="term" value="C:membrane"/>
    <property type="evidence" value="ECO:0007669"/>
    <property type="project" value="UniProtKB-SubCell"/>
</dbReference>
<dbReference type="SUPFAM" id="SSF54523">
    <property type="entry name" value="Pili subunits"/>
    <property type="match status" value="1"/>
</dbReference>
<keyword evidence="4 6" id="KW-1133">Transmembrane helix</keyword>
<dbReference type="Gene3D" id="2.60.40.1260">
    <property type="entry name" value="Lamin Tail domain"/>
    <property type="match status" value="1"/>
</dbReference>
<evidence type="ECO:0000256" key="4">
    <source>
        <dbReference type="ARBA" id="ARBA00022989"/>
    </source>
</evidence>
<dbReference type="InterPro" id="IPR013545">
    <property type="entry name" value="T2SS_protein-GspG_C"/>
</dbReference>
<dbReference type="PRINTS" id="PR00813">
    <property type="entry name" value="BCTERIALGSPG"/>
</dbReference>
<dbReference type="PROSITE" id="PS00409">
    <property type="entry name" value="PROKAR_NTER_METHYL"/>
    <property type="match status" value="1"/>
</dbReference>
<sequence>MIRRIGKKLKEDSGFTLVEMMVVVVILGTLAAVAIPSFTGKADKAKLNAAKADLKTIGTAIELYYVNYNAYPETLNALVGDYISKMPYDPWNNTQYNYDKDNDKGYYYVWVKPPKGDALYYPDNPTYAAGTGGVEIADIDLKGEVVTIKNTGGAAVDISGWKLVSEKGNQTFTFPSGTVIPAGEILKIVSGPNAQAGPSTLVWTKRYIWNNKGDPGALYDAQGKLVSRYE</sequence>
<protein>
    <submittedName>
        <fullName evidence="8">Hydrolase</fullName>
    </submittedName>
</protein>
<comment type="caution">
    <text evidence="8">The sequence shown here is derived from an EMBL/GenBank/DDBJ whole genome shotgun (WGS) entry which is preliminary data.</text>
</comment>
<dbReference type="InterPro" id="IPR045584">
    <property type="entry name" value="Pilin-like"/>
</dbReference>
<dbReference type="InterPro" id="IPR012902">
    <property type="entry name" value="N_methyl_site"/>
</dbReference>
<feature type="domain" description="LTD" evidence="7">
    <location>
        <begin position="122"/>
        <end position="230"/>
    </location>
</feature>
<dbReference type="Pfam" id="PF07963">
    <property type="entry name" value="N_methyl"/>
    <property type="match status" value="1"/>
</dbReference>
<dbReference type="PANTHER" id="PTHR30093">
    <property type="entry name" value="GENERAL SECRETION PATHWAY PROTEIN G"/>
    <property type="match status" value="1"/>
</dbReference>
<dbReference type="NCBIfam" id="TIGR02532">
    <property type="entry name" value="IV_pilin_GFxxxE"/>
    <property type="match status" value="1"/>
</dbReference>
<dbReference type="PROSITE" id="PS51841">
    <property type="entry name" value="LTD"/>
    <property type="match status" value="1"/>
</dbReference>
<dbReference type="Proteomes" id="UP000197032">
    <property type="component" value="Unassembled WGS sequence"/>
</dbReference>
<comment type="subcellular location">
    <subcellularLocation>
        <location evidence="1">Membrane</location>
        <topology evidence="1">Single-pass membrane protein</topology>
    </subcellularLocation>
</comment>